<feature type="transmembrane region" description="Helical" evidence="1">
    <location>
        <begin position="407"/>
        <end position="431"/>
    </location>
</feature>
<accession>A0A165DHB0</accession>
<protein>
    <submittedName>
        <fullName evidence="2">Gpi1-domain-containing protein</fullName>
    </submittedName>
</protein>
<keyword evidence="1" id="KW-1133">Transmembrane helix</keyword>
<evidence type="ECO:0000313" key="3">
    <source>
        <dbReference type="Proteomes" id="UP000076871"/>
    </source>
</evidence>
<dbReference type="InterPro" id="IPR007720">
    <property type="entry name" value="PigQ/GPI1"/>
</dbReference>
<reference evidence="2 3" key="1">
    <citation type="journal article" date="2016" name="Mol. Biol. Evol.">
        <title>Comparative Genomics of Early-Diverging Mushroom-Forming Fungi Provides Insights into the Origins of Lignocellulose Decay Capabilities.</title>
        <authorList>
            <person name="Nagy L.G."/>
            <person name="Riley R."/>
            <person name="Tritt A."/>
            <person name="Adam C."/>
            <person name="Daum C."/>
            <person name="Floudas D."/>
            <person name="Sun H."/>
            <person name="Yadav J.S."/>
            <person name="Pangilinan J."/>
            <person name="Larsson K.H."/>
            <person name="Matsuura K."/>
            <person name="Barry K."/>
            <person name="Labutti K."/>
            <person name="Kuo R."/>
            <person name="Ohm R.A."/>
            <person name="Bhattacharya S.S."/>
            <person name="Shirouzu T."/>
            <person name="Yoshinaga Y."/>
            <person name="Martin F.M."/>
            <person name="Grigoriev I.V."/>
            <person name="Hibbett D.S."/>
        </authorList>
    </citation>
    <scope>NUCLEOTIDE SEQUENCE [LARGE SCALE GENOMIC DNA]</scope>
    <source>
        <strain evidence="2 3">93-53</strain>
    </source>
</reference>
<dbReference type="RefSeq" id="XP_040762617.1">
    <property type="nucleotide sequence ID" value="XM_040901721.1"/>
</dbReference>
<dbReference type="GO" id="GO:0016020">
    <property type="term" value="C:membrane"/>
    <property type="evidence" value="ECO:0007669"/>
    <property type="project" value="InterPro"/>
</dbReference>
<dbReference type="PANTHER" id="PTHR21329">
    <property type="entry name" value="PHOSPHATIDYLINOSITOL N-ACETYLGLUCOSAMINYLTRANSFERASE SUBUNIT Q-RELATED"/>
    <property type="match status" value="1"/>
</dbReference>
<dbReference type="Pfam" id="PF05024">
    <property type="entry name" value="Gpi1"/>
    <property type="match status" value="1"/>
</dbReference>
<sequence>MHYLSADSIVFGRCSFSREAVERRLNAIPVVHFLVAQLNRRHLLFVHYERPRREAMQFYSLDYNAMDILPSRISGDTAQLDSLQNPAFLTCDFTRPALQTGPQLNQAVIDQLNVAQLLADAVDRASKGRIIVSHVSAFSEPVQPLIASNRNPAAYTNQMLAILRNLSTTVEQFDIRFEQGAFMLAQAPVIYRGHNWRTTDSISRYVKFYNCLWLVLNDIIIGVALGSFLCENDLALAQWLQHYTQYYLVECAQRALIWLNSWPAGLKLNTELSQFYCQTLLGIIFVWGKVLQEAAPYFPWLFWMTGVMGSCGMTMIVSLLSDTLSLLTLHLNVCYLLSATAFRHELQLAGSLWNLFRGKRFNVLRNRLDSWDYDLDQLLLGTILFTLVAFLYPTVLTYYALFATVHFVIIMLHASLDTITALLNHFPLFALMLRVKDPMRLPGRIAFRPLTTQQGSLVLESQPAPLSLIFMHYAHLWSRLSSHYHPLRILRLLTSGQRLTLIPRSSIRFSMIPTKGGGDARGNG</sequence>
<dbReference type="PANTHER" id="PTHR21329:SF3">
    <property type="entry name" value="PHOSPHATIDYLINOSITOL N-ACETYLGLUCOSAMINYLTRANSFERASE SUBUNIT Q"/>
    <property type="match status" value="1"/>
</dbReference>
<dbReference type="FunCoup" id="A0A165DHB0">
    <property type="interactions" value="187"/>
</dbReference>
<keyword evidence="3" id="KW-1185">Reference proteome</keyword>
<feature type="transmembrane region" description="Helical" evidence="1">
    <location>
        <begin position="211"/>
        <end position="229"/>
    </location>
</feature>
<evidence type="ECO:0000256" key="1">
    <source>
        <dbReference type="SAM" id="Phobius"/>
    </source>
</evidence>
<dbReference type="GO" id="GO:0006506">
    <property type="term" value="P:GPI anchor biosynthetic process"/>
    <property type="evidence" value="ECO:0007669"/>
    <property type="project" value="InterPro"/>
</dbReference>
<feature type="transmembrane region" description="Helical" evidence="1">
    <location>
        <begin position="377"/>
        <end position="401"/>
    </location>
</feature>
<dbReference type="OrthoDB" id="70250at2759"/>
<dbReference type="AlphaFoldDB" id="A0A165DHB0"/>
<dbReference type="Proteomes" id="UP000076871">
    <property type="component" value="Unassembled WGS sequence"/>
</dbReference>
<evidence type="ECO:0000313" key="2">
    <source>
        <dbReference type="EMBL" id="KZT04877.1"/>
    </source>
</evidence>
<dbReference type="GeneID" id="63818753"/>
<keyword evidence="1" id="KW-0472">Membrane</keyword>
<name>A0A165DHB0_9APHY</name>
<feature type="transmembrane region" description="Helical" evidence="1">
    <location>
        <begin position="300"/>
        <end position="321"/>
    </location>
</feature>
<gene>
    <name evidence="2" type="ORF">LAESUDRAFT_245435</name>
</gene>
<organism evidence="2 3">
    <name type="scientific">Laetiporus sulphureus 93-53</name>
    <dbReference type="NCBI Taxonomy" id="1314785"/>
    <lineage>
        <taxon>Eukaryota</taxon>
        <taxon>Fungi</taxon>
        <taxon>Dikarya</taxon>
        <taxon>Basidiomycota</taxon>
        <taxon>Agaricomycotina</taxon>
        <taxon>Agaricomycetes</taxon>
        <taxon>Polyporales</taxon>
        <taxon>Laetiporus</taxon>
    </lineage>
</organism>
<dbReference type="InParanoid" id="A0A165DHB0"/>
<feature type="transmembrane region" description="Helical" evidence="1">
    <location>
        <begin position="272"/>
        <end position="288"/>
    </location>
</feature>
<dbReference type="STRING" id="1314785.A0A165DHB0"/>
<dbReference type="GO" id="GO:0005783">
    <property type="term" value="C:endoplasmic reticulum"/>
    <property type="evidence" value="ECO:0007669"/>
    <property type="project" value="TreeGrafter"/>
</dbReference>
<dbReference type="EMBL" id="KV427633">
    <property type="protein sequence ID" value="KZT04877.1"/>
    <property type="molecule type" value="Genomic_DNA"/>
</dbReference>
<keyword evidence="1" id="KW-0812">Transmembrane</keyword>
<proteinExistence type="predicted"/>